<reference evidence="1 2" key="1">
    <citation type="journal article" date="2015" name="Stand. Genomic Sci.">
        <title>Genomic Encyclopedia of Bacterial and Archaeal Type Strains, Phase III: the genomes of soil and plant-associated and newly described type strains.</title>
        <authorList>
            <person name="Whitman W.B."/>
            <person name="Woyke T."/>
            <person name="Klenk H.P."/>
            <person name="Zhou Y."/>
            <person name="Lilburn T.G."/>
            <person name="Beck B.J."/>
            <person name="De Vos P."/>
            <person name="Vandamme P."/>
            <person name="Eisen J.A."/>
            <person name="Garrity G."/>
            <person name="Hugenholtz P."/>
            <person name="Kyrpides N.C."/>
        </authorList>
    </citation>
    <scope>NUCLEOTIDE SEQUENCE [LARGE SCALE GENOMIC DNA]</scope>
    <source>
        <strain evidence="1 2">VKM Ac-2572</strain>
    </source>
</reference>
<dbReference type="AlphaFoldDB" id="A0A4R2HZ76"/>
<dbReference type="Proteomes" id="UP000294508">
    <property type="component" value="Unassembled WGS sequence"/>
</dbReference>
<name>A0A4R2HZ76_9ACTN</name>
<evidence type="ECO:0000313" key="1">
    <source>
        <dbReference type="EMBL" id="TCO35958.1"/>
    </source>
</evidence>
<dbReference type="EMBL" id="SLWN01000001">
    <property type="protein sequence ID" value="TCO35958.1"/>
    <property type="molecule type" value="Genomic_DNA"/>
</dbReference>
<gene>
    <name evidence="1" type="ORF">EV652_101846</name>
</gene>
<sequence length="43" mass="4690">MRGGVVVEVGLLVPGIRYRVLWVTDGVVKIAAGSSMVWLSYRV</sequence>
<dbReference type="RefSeq" id="WP_255512565.1">
    <property type="nucleotide sequence ID" value="NZ_SLWN01000001.1"/>
</dbReference>
<accession>A0A4R2HZ76</accession>
<proteinExistence type="predicted"/>
<organism evidence="1 2">
    <name type="scientific">Kribbella steppae</name>
    <dbReference type="NCBI Taxonomy" id="2512223"/>
    <lineage>
        <taxon>Bacteria</taxon>
        <taxon>Bacillati</taxon>
        <taxon>Actinomycetota</taxon>
        <taxon>Actinomycetes</taxon>
        <taxon>Propionibacteriales</taxon>
        <taxon>Kribbellaceae</taxon>
        <taxon>Kribbella</taxon>
    </lineage>
</organism>
<comment type="caution">
    <text evidence="1">The sequence shown here is derived from an EMBL/GenBank/DDBJ whole genome shotgun (WGS) entry which is preliminary data.</text>
</comment>
<keyword evidence="2" id="KW-1185">Reference proteome</keyword>
<protein>
    <submittedName>
        <fullName evidence="1">Uncharacterized protein</fullName>
    </submittedName>
</protein>
<evidence type="ECO:0000313" key="2">
    <source>
        <dbReference type="Proteomes" id="UP000294508"/>
    </source>
</evidence>